<dbReference type="Pfam" id="PF03658">
    <property type="entry name" value="Ub-RnfH"/>
    <property type="match status" value="1"/>
</dbReference>
<comment type="similarity">
    <text evidence="1">Belongs to the UPF0125 (RnfH) family.</text>
</comment>
<proteinExistence type="inferred from homology"/>
<name>A0A7V8FQG0_9BURK</name>
<accession>A0A7V8FQG0</accession>
<organism evidence="2 3">
    <name type="scientific">Paracidovorax wautersii</name>
    <dbReference type="NCBI Taxonomy" id="1177982"/>
    <lineage>
        <taxon>Bacteria</taxon>
        <taxon>Pseudomonadati</taxon>
        <taxon>Pseudomonadota</taxon>
        <taxon>Betaproteobacteria</taxon>
        <taxon>Burkholderiales</taxon>
        <taxon>Comamonadaceae</taxon>
        <taxon>Paracidovorax</taxon>
    </lineage>
</organism>
<dbReference type="InterPro" id="IPR016155">
    <property type="entry name" value="Mopterin_synth/thiamin_S_b"/>
</dbReference>
<protein>
    <submittedName>
        <fullName evidence="2">Protein RnfH</fullName>
    </submittedName>
</protein>
<evidence type="ECO:0000256" key="1">
    <source>
        <dbReference type="ARBA" id="ARBA00010645"/>
    </source>
</evidence>
<dbReference type="InterPro" id="IPR005346">
    <property type="entry name" value="RnfH"/>
</dbReference>
<reference evidence="3" key="1">
    <citation type="journal article" date="2020" name="MBio">
        <title>Horizontal gene transfer to a defensive symbiont with a reduced genome amongst a multipartite beetle microbiome.</title>
        <authorList>
            <person name="Waterworth S.C."/>
            <person name="Florez L.V."/>
            <person name="Rees E.R."/>
            <person name="Hertweck C."/>
            <person name="Kaltenpoth M."/>
            <person name="Kwan J.C."/>
        </authorList>
    </citation>
    <scope>NUCLEOTIDE SEQUENCE [LARGE SCALE GENOMIC DNA]</scope>
</reference>
<dbReference type="SUPFAM" id="SSF54285">
    <property type="entry name" value="MoaD/ThiS"/>
    <property type="match status" value="1"/>
</dbReference>
<dbReference type="Proteomes" id="UP000461670">
    <property type="component" value="Unassembled WGS sequence"/>
</dbReference>
<dbReference type="InterPro" id="IPR037021">
    <property type="entry name" value="RnfH_sf"/>
</dbReference>
<evidence type="ECO:0000313" key="2">
    <source>
        <dbReference type="EMBL" id="KAF1022476.1"/>
    </source>
</evidence>
<sequence>MADSGVARQPAAMEIVVIHAPAPRQVQEWRLRIAPGLQLPAVLPLLAQACGPDIAAQLDSGMLVASVWGERAGPDQVLRDGDRVELCRPLRVDPKVARRERFSTQGARATGLFAKRRAGAKSGY</sequence>
<comment type="caution">
    <text evidence="2">The sequence shown here is derived from an EMBL/GenBank/DDBJ whole genome shotgun (WGS) entry which is preliminary data.</text>
</comment>
<dbReference type="EMBL" id="WNDQ01000011">
    <property type="protein sequence ID" value="KAF1022476.1"/>
    <property type="molecule type" value="Genomic_DNA"/>
</dbReference>
<evidence type="ECO:0000313" key="3">
    <source>
        <dbReference type="Proteomes" id="UP000461670"/>
    </source>
</evidence>
<dbReference type="AlphaFoldDB" id="A0A7V8FQG0"/>
<gene>
    <name evidence="2" type="primary">rnfH</name>
    <name evidence="2" type="ORF">GAK30_01063</name>
</gene>
<dbReference type="Gene3D" id="3.10.20.280">
    <property type="entry name" value="RnfH-like"/>
    <property type="match status" value="1"/>
</dbReference>